<sequence length="374" mass="37965">MNELEHGRRISLAAAAGLAAAMGVGRFVFTPILPIMVDSAGVSPSSGAVIATANYAGYLLGAILLSVRPSLNTTNAFRMWAGVLIVSEVAMAAVDNTAMFSFLRFLAGLASAAVFLGCASTVAQHAKSSPGITFGGVGAGIAASGVLTLVAAPHLSWQGLWLCSALLTAVVIIPALTLRIHAESRSHSGENTLSHRDRTIWRVLLVTYLLEGLGYIIVGTFLVAAVGGHGNSSVGPAVWIVVGLAAVPATVLWHAVARRITTRRALVAAFSLQTVSALLPALTSNSAVAVVSAVLFGGTFMGITMLTLSTAAQLPIGRTAATLTTVYGVGQVLGPLVVAPALGNSYAVAFVVATVVLALGTVGAIVAGRLHATP</sequence>
<dbReference type="GO" id="GO:0005886">
    <property type="term" value="C:plasma membrane"/>
    <property type="evidence" value="ECO:0007669"/>
    <property type="project" value="TreeGrafter"/>
</dbReference>
<dbReference type="PANTHER" id="PTHR23537:SF1">
    <property type="entry name" value="SUGAR TRANSPORTER"/>
    <property type="match status" value="1"/>
</dbReference>
<dbReference type="Proteomes" id="UP000198327">
    <property type="component" value="Unassembled WGS sequence"/>
</dbReference>
<feature type="transmembrane region" description="Helical" evidence="1">
    <location>
        <begin position="288"/>
        <end position="308"/>
    </location>
</feature>
<keyword evidence="3" id="KW-1185">Reference proteome</keyword>
<dbReference type="InterPro" id="IPR036259">
    <property type="entry name" value="MFS_trans_sf"/>
</dbReference>
<evidence type="ECO:0000256" key="1">
    <source>
        <dbReference type="SAM" id="Phobius"/>
    </source>
</evidence>
<feature type="transmembrane region" description="Helical" evidence="1">
    <location>
        <begin position="131"/>
        <end position="152"/>
    </location>
</feature>
<feature type="transmembrane region" description="Helical" evidence="1">
    <location>
        <begin position="199"/>
        <end position="225"/>
    </location>
</feature>
<dbReference type="EMBL" id="FZOW01000007">
    <property type="protein sequence ID" value="SNS97816.1"/>
    <property type="molecule type" value="Genomic_DNA"/>
</dbReference>
<dbReference type="AlphaFoldDB" id="A0A239IVM6"/>
<evidence type="ECO:0000313" key="3">
    <source>
        <dbReference type="Proteomes" id="UP000198327"/>
    </source>
</evidence>
<feature type="transmembrane region" description="Helical" evidence="1">
    <location>
        <begin position="265"/>
        <end position="282"/>
    </location>
</feature>
<accession>A0A239IVM6</accession>
<protein>
    <submittedName>
        <fullName evidence="2">Predicted arabinose efflux permease, MFS family</fullName>
    </submittedName>
</protein>
<gene>
    <name evidence="2" type="ORF">SAMN05421642_107257</name>
</gene>
<name>A0A239IVM6_9NOCA</name>
<dbReference type="Gene3D" id="1.20.1250.20">
    <property type="entry name" value="MFS general substrate transporter like domains"/>
    <property type="match status" value="1"/>
</dbReference>
<feature type="transmembrane region" description="Helical" evidence="1">
    <location>
        <begin position="100"/>
        <end position="119"/>
    </location>
</feature>
<evidence type="ECO:0000313" key="2">
    <source>
        <dbReference type="EMBL" id="SNS97816.1"/>
    </source>
</evidence>
<dbReference type="InterPro" id="IPR010645">
    <property type="entry name" value="MFS_4"/>
</dbReference>
<feature type="transmembrane region" description="Helical" evidence="1">
    <location>
        <begin position="45"/>
        <end position="65"/>
    </location>
</feature>
<feature type="transmembrane region" description="Helical" evidence="1">
    <location>
        <begin position="320"/>
        <end position="342"/>
    </location>
</feature>
<dbReference type="PANTHER" id="PTHR23537">
    <property type="match status" value="1"/>
</dbReference>
<feature type="transmembrane region" description="Helical" evidence="1">
    <location>
        <begin position="158"/>
        <end position="178"/>
    </location>
</feature>
<proteinExistence type="predicted"/>
<organism evidence="2 3">
    <name type="scientific">Rhodococcoides kyotonense</name>
    <dbReference type="NCBI Taxonomy" id="398843"/>
    <lineage>
        <taxon>Bacteria</taxon>
        <taxon>Bacillati</taxon>
        <taxon>Actinomycetota</taxon>
        <taxon>Actinomycetes</taxon>
        <taxon>Mycobacteriales</taxon>
        <taxon>Nocardiaceae</taxon>
        <taxon>Rhodococcoides</taxon>
    </lineage>
</organism>
<dbReference type="STRING" id="398843.A3K89_10205"/>
<dbReference type="SUPFAM" id="SSF103473">
    <property type="entry name" value="MFS general substrate transporter"/>
    <property type="match status" value="1"/>
</dbReference>
<dbReference type="OrthoDB" id="9797953at2"/>
<feature type="transmembrane region" description="Helical" evidence="1">
    <location>
        <begin position="237"/>
        <end position="256"/>
    </location>
</feature>
<keyword evidence="1" id="KW-1133">Transmembrane helix</keyword>
<reference evidence="3" key="1">
    <citation type="submission" date="2017-06" db="EMBL/GenBank/DDBJ databases">
        <authorList>
            <person name="Varghese N."/>
            <person name="Submissions S."/>
        </authorList>
    </citation>
    <scope>NUCLEOTIDE SEQUENCE [LARGE SCALE GENOMIC DNA]</scope>
    <source>
        <strain evidence="3">JCM 23211</strain>
    </source>
</reference>
<feature type="transmembrane region" description="Helical" evidence="1">
    <location>
        <begin position="12"/>
        <end position="33"/>
    </location>
</feature>
<feature type="transmembrane region" description="Helical" evidence="1">
    <location>
        <begin position="348"/>
        <end position="368"/>
    </location>
</feature>
<feature type="transmembrane region" description="Helical" evidence="1">
    <location>
        <begin position="77"/>
        <end position="94"/>
    </location>
</feature>
<dbReference type="Pfam" id="PF06779">
    <property type="entry name" value="MFS_4"/>
    <property type="match status" value="1"/>
</dbReference>
<keyword evidence="1" id="KW-0812">Transmembrane</keyword>
<keyword evidence="1" id="KW-0472">Membrane</keyword>